<dbReference type="SUPFAM" id="SSF53697">
    <property type="entry name" value="SIS domain"/>
    <property type="match status" value="1"/>
</dbReference>
<comment type="caution">
    <text evidence="8">The sequence shown here is derived from an EMBL/GenBank/DDBJ whole genome shotgun (WGS) entry which is preliminary data.</text>
</comment>
<dbReference type="InterPro" id="IPR035466">
    <property type="entry name" value="GlmS/AgaS_SIS"/>
</dbReference>
<evidence type="ECO:0000256" key="6">
    <source>
        <dbReference type="ARBA" id="ARBA00022962"/>
    </source>
</evidence>
<proteinExistence type="predicted"/>
<dbReference type="EMBL" id="JACHEF010000001">
    <property type="protein sequence ID" value="MBB6408580.1"/>
    <property type="molecule type" value="Genomic_DNA"/>
</dbReference>
<dbReference type="GO" id="GO:0004360">
    <property type="term" value="F:glutamine-fructose-6-phosphate transaminase (isomerizing) activity"/>
    <property type="evidence" value="ECO:0007669"/>
    <property type="project" value="UniProtKB-EC"/>
</dbReference>
<comment type="catalytic activity">
    <reaction evidence="1">
        <text>D-fructose 6-phosphate + L-glutamine = D-glucosamine 6-phosphate + L-glutamate</text>
        <dbReference type="Rhea" id="RHEA:13237"/>
        <dbReference type="ChEBI" id="CHEBI:29985"/>
        <dbReference type="ChEBI" id="CHEBI:58359"/>
        <dbReference type="ChEBI" id="CHEBI:58725"/>
        <dbReference type="ChEBI" id="CHEBI:61527"/>
        <dbReference type="EC" id="2.6.1.16"/>
    </reaction>
</comment>
<dbReference type="PANTHER" id="PTHR10937:SF0">
    <property type="entry name" value="GLUTAMINE--FRUCTOSE-6-PHOSPHATE TRANSAMINASE (ISOMERIZING)"/>
    <property type="match status" value="1"/>
</dbReference>
<evidence type="ECO:0000256" key="4">
    <source>
        <dbReference type="ARBA" id="ARBA00022576"/>
    </source>
</evidence>
<feature type="domain" description="SIS" evidence="7">
    <location>
        <begin position="28"/>
        <end position="168"/>
    </location>
</feature>
<dbReference type="EC" id="2.6.1.16" evidence="2"/>
<gene>
    <name evidence="8" type="ORF">HNQ71_001224</name>
</gene>
<keyword evidence="5" id="KW-0677">Repeat</keyword>
<dbReference type="GO" id="GO:0097367">
    <property type="term" value="F:carbohydrate derivative binding"/>
    <property type="evidence" value="ECO:0007669"/>
    <property type="project" value="InterPro"/>
</dbReference>
<accession>A0A841PCI5</accession>
<dbReference type="RefSeq" id="WP_184871630.1">
    <property type="nucleotide sequence ID" value="NZ_JACHEF010000001.1"/>
</dbReference>
<keyword evidence="6" id="KW-0315">Glutamine amidotransferase</keyword>
<organism evidence="8 9">
    <name type="scientific">Mesorhizobium sangaii</name>
    <dbReference type="NCBI Taxonomy" id="505389"/>
    <lineage>
        <taxon>Bacteria</taxon>
        <taxon>Pseudomonadati</taxon>
        <taxon>Pseudomonadota</taxon>
        <taxon>Alphaproteobacteria</taxon>
        <taxon>Hyphomicrobiales</taxon>
        <taxon>Phyllobacteriaceae</taxon>
        <taxon>Mesorhizobium</taxon>
    </lineage>
</organism>
<dbReference type="CDD" id="cd05008">
    <property type="entry name" value="SIS_GlmS_GlmD_1"/>
    <property type="match status" value="1"/>
</dbReference>
<dbReference type="GO" id="GO:0006487">
    <property type="term" value="P:protein N-linked glycosylation"/>
    <property type="evidence" value="ECO:0007669"/>
    <property type="project" value="TreeGrafter"/>
</dbReference>
<dbReference type="InterPro" id="IPR001347">
    <property type="entry name" value="SIS_dom"/>
</dbReference>
<protein>
    <recommendedName>
        <fullName evidence="3">Glutamine--fructose-6-phosphate aminotransferase [isomerizing]</fullName>
        <ecNumber evidence="2">2.6.1.16</ecNumber>
    </recommendedName>
</protein>
<evidence type="ECO:0000256" key="2">
    <source>
        <dbReference type="ARBA" id="ARBA00012916"/>
    </source>
</evidence>
<keyword evidence="4" id="KW-0032">Aminotransferase</keyword>
<dbReference type="GO" id="GO:0006047">
    <property type="term" value="P:UDP-N-acetylglucosamine metabolic process"/>
    <property type="evidence" value="ECO:0007669"/>
    <property type="project" value="TreeGrafter"/>
</dbReference>
<feature type="domain" description="SIS" evidence="7">
    <location>
        <begin position="190"/>
        <end position="330"/>
    </location>
</feature>
<dbReference type="InterPro" id="IPR046348">
    <property type="entry name" value="SIS_dom_sf"/>
</dbReference>
<evidence type="ECO:0000313" key="8">
    <source>
        <dbReference type="EMBL" id="MBB6408580.1"/>
    </source>
</evidence>
<name>A0A841PCI5_9HYPH</name>
<evidence type="ECO:0000256" key="3">
    <source>
        <dbReference type="ARBA" id="ARBA00016090"/>
    </source>
</evidence>
<dbReference type="Pfam" id="PF01380">
    <property type="entry name" value="SIS"/>
    <property type="match status" value="2"/>
</dbReference>
<dbReference type="PANTHER" id="PTHR10937">
    <property type="entry name" value="GLUCOSAMINE--FRUCTOSE-6-PHOSPHATE AMINOTRANSFERASE, ISOMERIZING"/>
    <property type="match status" value="1"/>
</dbReference>
<dbReference type="Proteomes" id="UP000556329">
    <property type="component" value="Unassembled WGS sequence"/>
</dbReference>
<dbReference type="PROSITE" id="PS51464">
    <property type="entry name" value="SIS"/>
    <property type="match status" value="2"/>
</dbReference>
<evidence type="ECO:0000256" key="5">
    <source>
        <dbReference type="ARBA" id="ARBA00022737"/>
    </source>
</evidence>
<dbReference type="AlphaFoldDB" id="A0A841PCI5"/>
<sequence>MQIGKYIRRQPSTLTALPAAIGSDLDRFASLRQKPQRIVLLGTGSSMNALLAGAEALEEGTGASVIAKEPEAFLRLPPKASDQRTLVLAASQSGMSITTIEAVRLSVARGFPTLVITGEEGSLITETGAEVIVMPIGRETVGPKTMGYTATVISVLAIAAKLANKTVHLSELLGQLEQTAETGLAAAKDLITRFGVPDYILVAGQATHLGTALEASLKIAEISGVPTAAFDTEEALHGHVYGTTNNSLVIAIAQTEAEAKVAANLGEALAELGPRTVVLNLSSHPTRFDLDVSWPTAPEQQWLAGCWAPIPLQWYGCELAIARGIDPDKMIYPNLGRRLNVRIRKEA</sequence>
<keyword evidence="9" id="KW-1185">Reference proteome</keyword>
<reference evidence="8 9" key="1">
    <citation type="submission" date="2020-08" db="EMBL/GenBank/DDBJ databases">
        <title>Genomic Encyclopedia of Type Strains, Phase IV (KMG-IV): sequencing the most valuable type-strain genomes for metagenomic binning, comparative biology and taxonomic classification.</title>
        <authorList>
            <person name="Goeker M."/>
        </authorList>
    </citation>
    <scope>NUCLEOTIDE SEQUENCE [LARGE SCALE GENOMIC DNA]</scope>
    <source>
        <strain evidence="8 9">DSM 100039</strain>
    </source>
</reference>
<evidence type="ECO:0000313" key="9">
    <source>
        <dbReference type="Proteomes" id="UP000556329"/>
    </source>
</evidence>
<dbReference type="Gene3D" id="3.40.50.10490">
    <property type="entry name" value="Glucose-6-phosphate isomerase like protein, domain 1"/>
    <property type="match status" value="2"/>
</dbReference>
<dbReference type="GO" id="GO:0006002">
    <property type="term" value="P:fructose 6-phosphate metabolic process"/>
    <property type="evidence" value="ECO:0007669"/>
    <property type="project" value="TreeGrafter"/>
</dbReference>
<evidence type="ECO:0000259" key="7">
    <source>
        <dbReference type="PROSITE" id="PS51464"/>
    </source>
</evidence>
<keyword evidence="4" id="KW-0808">Transferase</keyword>
<evidence type="ECO:0000256" key="1">
    <source>
        <dbReference type="ARBA" id="ARBA00001031"/>
    </source>
</evidence>